<dbReference type="InterPro" id="IPR011051">
    <property type="entry name" value="RmlC_Cupin_sf"/>
</dbReference>
<evidence type="ECO:0000313" key="4">
    <source>
        <dbReference type="Proteomes" id="UP001445335"/>
    </source>
</evidence>
<dbReference type="PANTHER" id="PTHR11839">
    <property type="entry name" value="UDP/ADP-SUGAR PYROPHOSPHATASE"/>
    <property type="match status" value="1"/>
</dbReference>
<dbReference type="CDD" id="cd18888">
    <property type="entry name" value="NUDIX_ADPRase_Nudt5"/>
    <property type="match status" value="1"/>
</dbReference>
<reference evidence="3 4" key="1">
    <citation type="journal article" date="2024" name="Nat. Commun.">
        <title>Phylogenomics reveals the evolutionary origins of lichenization in chlorophyte algae.</title>
        <authorList>
            <person name="Puginier C."/>
            <person name="Libourel C."/>
            <person name="Otte J."/>
            <person name="Skaloud P."/>
            <person name="Haon M."/>
            <person name="Grisel S."/>
            <person name="Petersen M."/>
            <person name="Berrin J.G."/>
            <person name="Delaux P.M."/>
            <person name="Dal Grande F."/>
            <person name="Keller J."/>
        </authorList>
    </citation>
    <scope>NUCLEOTIDE SEQUENCE [LARGE SCALE GENOMIC DNA]</scope>
    <source>
        <strain evidence="3 4">SAG 245.80</strain>
    </source>
</reference>
<proteinExistence type="predicted"/>
<gene>
    <name evidence="3" type="ORF">WJX81_004372</name>
</gene>
<dbReference type="Gene3D" id="2.60.120.10">
    <property type="entry name" value="Jelly Rolls"/>
    <property type="match status" value="2"/>
</dbReference>
<dbReference type="SUPFAM" id="SSF55811">
    <property type="entry name" value="Nudix"/>
    <property type="match status" value="1"/>
</dbReference>
<accession>A0AAW1RU95</accession>
<dbReference type="InterPro" id="IPR006045">
    <property type="entry name" value="Cupin_1"/>
</dbReference>
<dbReference type="InterPro" id="IPR020084">
    <property type="entry name" value="NUDIX_hydrolase_CS"/>
</dbReference>
<evidence type="ECO:0000256" key="1">
    <source>
        <dbReference type="ARBA" id="ARBA00022801"/>
    </source>
</evidence>
<dbReference type="InterPro" id="IPR014710">
    <property type="entry name" value="RmlC-like_jellyroll"/>
</dbReference>
<dbReference type="Gene3D" id="3.90.79.10">
    <property type="entry name" value="Nucleoside Triphosphate Pyrophosphohydrolase"/>
    <property type="match status" value="1"/>
</dbReference>
<protein>
    <recommendedName>
        <fullName evidence="2">Nudix hydrolase domain-containing protein</fullName>
    </recommendedName>
</protein>
<dbReference type="GO" id="GO:0005634">
    <property type="term" value="C:nucleus"/>
    <property type="evidence" value="ECO:0007669"/>
    <property type="project" value="TreeGrafter"/>
</dbReference>
<dbReference type="SUPFAM" id="SSF51182">
    <property type="entry name" value="RmlC-like cupins"/>
    <property type="match status" value="1"/>
</dbReference>
<dbReference type="GO" id="GO:0019693">
    <property type="term" value="P:ribose phosphate metabolic process"/>
    <property type="evidence" value="ECO:0007669"/>
    <property type="project" value="TreeGrafter"/>
</dbReference>
<evidence type="ECO:0000259" key="2">
    <source>
        <dbReference type="PROSITE" id="PS51462"/>
    </source>
</evidence>
<dbReference type="GO" id="GO:0006753">
    <property type="term" value="P:nucleoside phosphate metabolic process"/>
    <property type="evidence" value="ECO:0007669"/>
    <property type="project" value="TreeGrafter"/>
</dbReference>
<dbReference type="GO" id="GO:0047631">
    <property type="term" value="F:ADP-ribose diphosphatase activity"/>
    <property type="evidence" value="ECO:0007669"/>
    <property type="project" value="TreeGrafter"/>
</dbReference>
<sequence>MGNAQILRKDDFGPCGFRWLTLKRITYNDQTGRLRFWESAERLSRHGAVDGVAIVALVSKAGEEEQLVLESQFRPSQGSYVIEFPAGLIDAGESAAQAALRELSEETGYSGSVLEVSPVCYSDPGMSNTNMQFAVVRVDAGAPENKDVVAQLEEGEFIEVFLLPVRGLYDALLAKQKETGWDIDARLLIRLPARARPPKTPALRRASCTAHSCLASGGAERVIQQWSRVPFQEYDGGSFKWSNILNFPASKTISAAHFKLKEGGMREPHWHVVDEWAYVLSGTCRGSVVDEGKTRPVDTWDFGEGDVWFFPSNLPHTVVGLEGGCEYIAGCEYVAGYNAGDFQDDTQAFSLSSWLASVPAHITAQALGVDAEAVADTVQANYMSFLPLLSEVPKGDRHVWDAQMPLQPPQQAKAIHRFPLAHASLPEVDTDGGYIKFVDIGLFPVSTTMSGALVRFAPYAMRQLHWHVNFDEWQYVINGTVEAGVFLAPGRSDTGVMRTGDAGFAPRGSGHYLRNTADKPAFVLLFFNAGKFTNIDIQWFVGTLPSPAVAASLNASEGFARSLDVAHAQTMQPAADAHIQVLA</sequence>
<dbReference type="PROSITE" id="PS00893">
    <property type="entry name" value="NUDIX_BOX"/>
    <property type="match status" value="1"/>
</dbReference>
<keyword evidence="4" id="KW-1185">Reference proteome</keyword>
<dbReference type="Pfam" id="PF00190">
    <property type="entry name" value="Cupin_1"/>
    <property type="match status" value="2"/>
</dbReference>
<dbReference type="PANTHER" id="PTHR11839:SF1">
    <property type="entry name" value="ADP-SUGAR PYROPHOSPHATASE"/>
    <property type="match status" value="1"/>
</dbReference>
<dbReference type="SMART" id="SM00835">
    <property type="entry name" value="Cupin_1"/>
    <property type="match status" value="2"/>
</dbReference>
<organism evidence="3 4">
    <name type="scientific">Elliptochloris bilobata</name>
    <dbReference type="NCBI Taxonomy" id="381761"/>
    <lineage>
        <taxon>Eukaryota</taxon>
        <taxon>Viridiplantae</taxon>
        <taxon>Chlorophyta</taxon>
        <taxon>core chlorophytes</taxon>
        <taxon>Trebouxiophyceae</taxon>
        <taxon>Trebouxiophyceae incertae sedis</taxon>
        <taxon>Elliptochloris clade</taxon>
        <taxon>Elliptochloris</taxon>
    </lineage>
</organism>
<dbReference type="InterPro" id="IPR000086">
    <property type="entry name" value="NUDIX_hydrolase_dom"/>
</dbReference>
<dbReference type="EMBL" id="JALJOU010000022">
    <property type="protein sequence ID" value="KAK9837295.1"/>
    <property type="molecule type" value="Genomic_DNA"/>
</dbReference>
<comment type="caution">
    <text evidence="3">The sequence shown here is derived from an EMBL/GenBank/DDBJ whole genome shotgun (WGS) entry which is preliminary data.</text>
</comment>
<dbReference type="AlphaFoldDB" id="A0AAW1RU95"/>
<dbReference type="PROSITE" id="PS51462">
    <property type="entry name" value="NUDIX"/>
    <property type="match status" value="1"/>
</dbReference>
<dbReference type="InterPro" id="IPR015797">
    <property type="entry name" value="NUDIX_hydrolase-like_dom_sf"/>
</dbReference>
<feature type="domain" description="Nudix hydrolase" evidence="2">
    <location>
        <begin position="47"/>
        <end position="189"/>
    </location>
</feature>
<name>A0AAW1RU95_9CHLO</name>
<dbReference type="Proteomes" id="UP001445335">
    <property type="component" value="Unassembled WGS sequence"/>
</dbReference>
<keyword evidence="1" id="KW-0378">Hydrolase</keyword>
<evidence type="ECO:0000313" key="3">
    <source>
        <dbReference type="EMBL" id="KAK9837295.1"/>
    </source>
</evidence>
<dbReference type="Pfam" id="PF00293">
    <property type="entry name" value="NUDIX"/>
    <property type="match status" value="1"/>
</dbReference>